<keyword evidence="5" id="KW-1185">Reference proteome</keyword>
<organism evidence="3 5">
    <name type="scientific">Rotaria magnacalcarata</name>
    <dbReference type="NCBI Taxonomy" id="392030"/>
    <lineage>
        <taxon>Eukaryota</taxon>
        <taxon>Metazoa</taxon>
        <taxon>Spiralia</taxon>
        <taxon>Gnathifera</taxon>
        <taxon>Rotifera</taxon>
        <taxon>Eurotatoria</taxon>
        <taxon>Bdelloidea</taxon>
        <taxon>Philodinida</taxon>
        <taxon>Philodinidae</taxon>
        <taxon>Rotaria</taxon>
    </lineage>
</organism>
<reference evidence="3" key="1">
    <citation type="submission" date="2021-02" db="EMBL/GenBank/DDBJ databases">
        <authorList>
            <person name="Nowell W R."/>
        </authorList>
    </citation>
    <scope>NUCLEOTIDE SEQUENCE</scope>
</reference>
<dbReference type="EMBL" id="CAJOBG010000300">
    <property type="protein sequence ID" value="CAF3794111.1"/>
    <property type="molecule type" value="Genomic_DNA"/>
</dbReference>
<evidence type="ECO:0000313" key="3">
    <source>
        <dbReference type="EMBL" id="CAF3794111.1"/>
    </source>
</evidence>
<dbReference type="Proteomes" id="UP000663866">
    <property type="component" value="Unassembled WGS sequence"/>
</dbReference>
<dbReference type="Proteomes" id="UP000663842">
    <property type="component" value="Unassembled WGS sequence"/>
</dbReference>
<sequence length="83" mass="9404">MSLSSQHRFEILSLAVQNSLTLNSKDSQLHGDQQIKAQILPTAPERAYIENNYYDSSLDFGSIAYTDVLQRLLRLGFQIEIST</sequence>
<name>A0A819BGV2_9BILA</name>
<dbReference type="Proteomes" id="UP000676336">
    <property type="component" value="Unassembled WGS sequence"/>
</dbReference>
<dbReference type="EMBL" id="CAJOBF010000084">
    <property type="protein sequence ID" value="CAF3742434.1"/>
    <property type="molecule type" value="Genomic_DNA"/>
</dbReference>
<evidence type="ECO:0000313" key="1">
    <source>
        <dbReference type="EMBL" id="CAF2142713.1"/>
    </source>
</evidence>
<accession>A0A819BGV2</accession>
<dbReference type="EMBL" id="CAJNRG010012731">
    <property type="protein sequence ID" value="CAF2142713.1"/>
    <property type="molecule type" value="Genomic_DNA"/>
</dbReference>
<dbReference type="EMBL" id="CAJOBI010327965">
    <property type="protein sequence ID" value="CAF5194532.1"/>
    <property type="molecule type" value="Genomic_DNA"/>
</dbReference>
<dbReference type="Proteomes" id="UP000663887">
    <property type="component" value="Unassembled WGS sequence"/>
</dbReference>
<evidence type="ECO:0000313" key="5">
    <source>
        <dbReference type="Proteomes" id="UP000663866"/>
    </source>
</evidence>
<dbReference type="AlphaFoldDB" id="A0A819BGV2"/>
<proteinExistence type="predicted"/>
<protein>
    <submittedName>
        <fullName evidence="3">Uncharacterized protein</fullName>
    </submittedName>
</protein>
<comment type="caution">
    <text evidence="3">The sequence shown here is derived from an EMBL/GenBank/DDBJ whole genome shotgun (WGS) entry which is preliminary data.</text>
</comment>
<gene>
    <name evidence="3" type="ORF">OVN521_LOCUS3482</name>
    <name evidence="4" type="ORF">SMN809_LOCUS73479</name>
    <name evidence="2" type="ORF">UXM345_LOCUS1511</name>
    <name evidence="1" type="ORF">XDN619_LOCUS27044</name>
</gene>
<evidence type="ECO:0000313" key="4">
    <source>
        <dbReference type="EMBL" id="CAF5194532.1"/>
    </source>
</evidence>
<evidence type="ECO:0000313" key="2">
    <source>
        <dbReference type="EMBL" id="CAF3742434.1"/>
    </source>
</evidence>